<proteinExistence type="predicted"/>
<dbReference type="Proteomes" id="UP000008311">
    <property type="component" value="Unassembled WGS sequence"/>
</dbReference>
<evidence type="ECO:0000313" key="2">
    <source>
        <dbReference type="Proteomes" id="UP000008311"/>
    </source>
</evidence>
<accession>B9RRJ2</accession>
<sequence>MEESLGIFYDRKARVVIELRRLHLNMDLSFLDLIIPDALETELAIGGDVDAPYDVENREVSMTLKIL</sequence>
<gene>
    <name evidence="1" type="ORF">RCOM_1403780</name>
</gene>
<dbReference type="InParanoid" id="B9RRJ2"/>
<reference evidence="2" key="1">
    <citation type="journal article" date="2010" name="Nat. Biotechnol.">
        <title>Draft genome sequence of the oilseed species Ricinus communis.</title>
        <authorList>
            <person name="Chan A.P."/>
            <person name="Crabtree J."/>
            <person name="Zhao Q."/>
            <person name="Lorenzi H."/>
            <person name="Orvis J."/>
            <person name="Puiu D."/>
            <person name="Melake-Berhan A."/>
            <person name="Jones K.M."/>
            <person name="Redman J."/>
            <person name="Chen G."/>
            <person name="Cahoon E.B."/>
            <person name="Gedil M."/>
            <person name="Stanke M."/>
            <person name="Haas B.J."/>
            <person name="Wortman J.R."/>
            <person name="Fraser-Liggett C.M."/>
            <person name="Ravel J."/>
            <person name="Rabinowicz P.D."/>
        </authorList>
    </citation>
    <scope>NUCLEOTIDE SEQUENCE [LARGE SCALE GENOMIC DNA]</scope>
    <source>
        <strain evidence="2">cv. Hale</strain>
    </source>
</reference>
<evidence type="ECO:0000313" key="1">
    <source>
        <dbReference type="EMBL" id="EEF46045.1"/>
    </source>
</evidence>
<keyword evidence="2" id="KW-1185">Reference proteome</keyword>
<dbReference type="EMBL" id="EQ973804">
    <property type="protein sequence ID" value="EEF46045.1"/>
    <property type="molecule type" value="Genomic_DNA"/>
</dbReference>
<name>B9RRJ2_RICCO</name>
<organism evidence="1 2">
    <name type="scientific">Ricinus communis</name>
    <name type="common">Castor bean</name>
    <dbReference type="NCBI Taxonomy" id="3988"/>
    <lineage>
        <taxon>Eukaryota</taxon>
        <taxon>Viridiplantae</taxon>
        <taxon>Streptophyta</taxon>
        <taxon>Embryophyta</taxon>
        <taxon>Tracheophyta</taxon>
        <taxon>Spermatophyta</taxon>
        <taxon>Magnoliopsida</taxon>
        <taxon>eudicotyledons</taxon>
        <taxon>Gunneridae</taxon>
        <taxon>Pentapetalae</taxon>
        <taxon>rosids</taxon>
        <taxon>fabids</taxon>
        <taxon>Malpighiales</taxon>
        <taxon>Euphorbiaceae</taxon>
        <taxon>Acalyphoideae</taxon>
        <taxon>Acalypheae</taxon>
        <taxon>Ricinus</taxon>
    </lineage>
</organism>
<dbReference type="AlphaFoldDB" id="B9RRJ2"/>
<protein>
    <submittedName>
        <fullName evidence="1">Uncharacterized protein</fullName>
    </submittedName>
</protein>